<keyword evidence="6" id="KW-1185">Reference proteome</keyword>
<feature type="compositionally biased region" description="Low complexity" evidence="1">
    <location>
        <begin position="129"/>
        <end position="144"/>
    </location>
</feature>
<dbReference type="Pfam" id="PF19501">
    <property type="entry name" value="PcRGLX_1st"/>
    <property type="match status" value="1"/>
</dbReference>
<dbReference type="Pfam" id="PF21345">
    <property type="entry name" value="PcRGLX_2nd"/>
    <property type="match status" value="1"/>
</dbReference>
<name>A0ABV0GTG0_PAENI</name>
<dbReference type="Pfam" id="PF21346">
    <property type="entry name" value="PcRGLX_3rd"/>
    <property type="match status" value="1"/>
</dbReference>
<dbReference type="PANTHER" id="PTHR40081:SF1">
    <property type="entry name" value="TAT PATHWAY SIGNAL SEQUENCE DOMAIN PROTEIN"/>
    <property type="match status" value="1"/>
</dbReference>
<evidence type="ECO:0000313" key="6">
    <source>
        <dbReference type="Proteomes" id="UP001448614"/>
    </source>
</evidence>
<dbReference type="InterPro" id="IPR048331">
    <property type="entry name" value="PcRGLX/YetA_3rd"/>
</dbReference>
<comment type="caution">
    <text evidence="5">The sequence shown here is derived from an EMBL/GenBank/DDBJ whole genome shotgun (WGS) entry which is preliminary data.</text>
</comment>
<organism evidence="5 6">
    <name type="scientific">Paenarthrobacter nicotinovorans</name>
    <name type="common">Arthrobacter nicotinovorans</name>
    <dbReference type="NCBI Taxonomy" id="29320"/>
    <lineage>
        <taxon>Bacteria</taxon>
        <taxon>Bacillati</taxon>
        <taxon>Actinomycetota</taxon>
        <taxon>Actinomycetes</taxon>
        <taxon>Micrococcales</taxon>
        <taxon>Micrococcaceae</taxon>
        <taxon>Paenarthrobacter</taxon>
    </lineage>
</organism>
<proteinExistence type="predicted"/>
<evidence type="ECO:0000256" key="1">
    <source>
        <dbReference type="SAM" id="MobiDB-lite"/>
    </source>
</evidence>
<dbReference type="Proteomes" id="UP001448614">
    <property type="component" value="Unassembled WGS sequence"/>
</dbReference>
<feature type="domain" description="PcRGLX/YetA-like N-terminal RIFT barrel" evidence="2">
    <location>
        <begin position="5"/>
        <end position="84"/>
    </location>
</feature>
<feature type="domain" description="PcRGLX/YetA-like C-terminal alpha/alpha toroid" evidence="4">
    <location>
        <begin position="499"/>
        <end position="909"/>
    </location>
</feature>
<protein>
    <submittedName>
        <fullName evidence="5">Tat pathway signal sequence domain protein</fullName>
    </submittedName>
</protein>
<gene>
    <name evidence="5" type="ORF">V3C41_11880</name>
</gene>
<feature type="region of interest" description="Disordered" evidence="1">
    <location>
        <begin position="909"/>
        <end position="928"/>
    </location>
</feature>
<dbReference type="InterPro" id="IPR048330">
    <property type="entry name" value="PcRGLX/YetA_2nd"/>
</dbReference>
<sequence>MTQHAPITWIDGEPPAALSGGTTWGVPFQRGTVQDAGVLRVHDSSGSTISAQTWPLATWPDGSLKWAGIAIGATDQPAGAYQVSFPTETHDAGLAAAVERPDTEGPSSVHANSERRVAEGSGSEGSGSEGSANGTVTVTEEGGSVTVSTGTLDMVITSNSDTLFTELRRDGNVVAKDGRLVSLLQSGPAEGTGTTTRTGFTGHTTQVTVEQRGPVRAVVRVEGRHCADDGGKEWLPFTVRFYFYAGARSVRMMHSFIWDGDAEQDFLAGLGVEFTVPLESELHDRHIRIAGADGGFLVEAVRGLTGLRRDPGEEVRAAQIAGRPTPPLSEWSPLVSKRLHLIPSWTDYTLTQLTADGFDLRKRTAPGHGWVGVSGGTRAAGFCSLSDVRGGFGVGIRDFWQSHPGQLDIRGAATAEAKMTAWLYSPEAQPMDLRFYHDGLGQDTFEDQLEGLEITYEDYEPGFGNATGIARTHELTLFAYDATPSTESLAADAKAASVPPMLQPSPGYLHAAGVFGDWAPVDRSTPARAELEDKLDFLFDFYQGQTEQRRWYGFWNYGDVMHTYDTDRHVWRYDVGGYAWDNSELSPDPWLWYMYLRTGRGDVFRYAEAMTRHTGEVDVYHLGPWRGLGSRHNVQHWGCSAKQLRISTPAYRRFHYYLTADERTGDLLTELVDSDQNFLGLDPVRKVRPDADTYRPDRGALGVGLGTDWGSLAATWLTDWERTGNPRSRDRLLGTMADIGALKYGFLTGEALYDLDAGRFDAGREAISVSHLSAVFGLVEICSELISLVPDKDFEEAWMQYCRLFLATPEEQIAEVGQPLAGIYLTQAHSRLTAYAAARLGSPELAELAWESFAEGGENLNHAEAFTLKKILPPYVLQPVDEAPTVSTNDTAQFGLAVIQNLALVGDHLPAGDHQPGAADAPQEVPAS</sequence>
<dbReference type="EMBL" id="JBBMFV010000004">
    <property type="protein sequence ID" value="MEO3941769.1"/>
    <property type="molecule type" value="Genomic_DNA"/>
</dbReference>
<reference evidence="5 6" key="1">
    <citation type="journal article" date="2024" name="Appl. Microbiol. Biotechnol.">
        <title>Biosynthetic gene clusters with biotechnological applications in novel Antarctic isolates from Actinomycetota.</title>
        <authorList>
            <person name="Bruna P."/>
            <person name="Nunez-Montero K."/>
            <person name="Contreras M.J."/>
            <person name="Leal K."/>
            <person name="Garcia M."/>
            <person name="Abanto M."/>
            <person name="Barrientos L."/>
        </authorList>
    </citation>
    <scope>NUCLEOTIDE SEQUENCE [LARGE SCALE GENOMIC DNA]</scope>
    <source>
        <strain evidence="5 6">Se16.17</strain>
    </source>
</reference>
<feature type="domain" description="PcRGLX/YetA-like central beta-sandwich" evidence="3">
    <location>
        <begin position="136"/>
        <end position="493"/>
    </location>
</feature>
<dbReference type="PANTHER" id="PTHR40081">
    <property type="entry name" value="CONCANAVALIN A-LIKE LECTIN/GLUCANASE"/>
    <property type="match status" value="1"/>
</dbReference>
<evidence type="ECO:0000313" key="5">
    <source>
        <dbReference type="EMBL" id="MEO3941769.1"/>
    </source>
</evidence>
<evidence type="ECO:0000259" key="4">
    <source>
        <dbReference type="Pfam" id="PF21346"/>
    </source>
</evidence>
<accession>A0ABV0GTG0</accession>
<dbReference type="InterPro" id="IPR048329">
    <property type="entry name" value="PcRGLX_1st"/>
</dbReference>
<feature type="region of interest" description="Disordered" evidence="1">
    <location>
        <begin position="100"/>
        <end position="144"/>
    </location>
</feature>
<evidence type="ECO:0000259" key="3">
    <source>
        <dbReference type="Pfam" id="PF21345"/>
    </source>
</evidence>
<dbReference type="InterPro" id="IPR045793">
    <property type="entry name" value="PcRGLX/YetA-like"/>
</dbReference>
<dbReference type="RefSeq" id="WP_347782638.1">
    <property type="nucleotide sequence ID" value="NZ_JBBMFV010000004.1"/>
</dbReference>
<evidence type="ECO:0000259" key="2">
    <source>
        <dbReference type="Pfam" id="PF19501"/>
    </source>
</evidence>